<evidence type="ECO:0000256" key="2">
    <source>
        <dbReference type="ARBA" id="ARBA00022475"/>
    </source>
</evidence>
<comment type="subcellular location">
    <subcellularLocation>
        <location evidence="1">Cell membrane</location>
        <topology evidence="1">Multi-pass membrane protein</topology>
    </subcellularLocation>
</comment>
<dbReference type="NCBIfam" id="TIGR03109">
    <property type="entry name" value="exosort_XrtA"/>
    <property type="match status" value="1"/>
</dbReference>
<dbReference type="InterPro" id="IPR013426">
    <property type="entry name" value="EpsH-like"/>
</dbReference>
<feature type="transmembrane region" description="Helical" evidence="8">
    <location>
        <begin position="221"/>
        <end position="241"/>
    </location>
</feature>
<evidence type="ECO:0000313" key="10">
    <source>
        <dbReference type="EMBL" id="GGA05189.1"/>
    </source>
</evidence>
<sequence>MSELAARRRAIWDSLPATWRGPAARLVASWLALIVLFMPDWADMADQWWNASTYNHILFVPLISAWLVSLRWPQLRQLEPHAWWPGLVLVGGAALVWLLGAFSGFNLFRHFGAVALLPASAVALLGPRVTLGLLFPLAYLMFLVPFGDELVPALQMITAEISIGLVHASGVPAIIDGVFIETPVGVFEVAEACSGVKFLVAMVAFATFVANLFFRSWWRRAGFMAFAVVVPIVANGIRAWGTIYIAQSQGVEFAAGFDHIVYGWVFFALVLVLVLALSWKFFDREADDPMIDAEAIAARDLGPLSRGQARPLRLLLATGAIVLAVQLWAGAANAMEASVPERIDLPAVEGWEQIDYAPALAWEPKAAGAQHRLLGRYRDGQGRTLDVFVALYAAQREGAEPGAFGQGALDPASDWAFNGAGAPIADAKSEMLLGAGRQGRAAATFYRVGDRLTGSRAALKLAAMRDRLLLDPRPVTMLVLSPETRAPDEAAAIIADFREATGPLGTWLDRLTAGG</sequence>
<feature type="transmembrane region" description="Helical" evidence="8">
    <location>
        <begin position="195"/>
        <end position="214"/>
    </location>
</feature>
<dbReference type="NCBIfam" id="TIGR02602">
    <property type="entry name" value="8TM_EpsH"/>
    <property type="match status" value="1"/>
</dbReference>
<dbReference type="InterPro" id="IPR017540">
    <property type="entry name" value="Exosortase-1"/>
</dbReference>
<evidence type="ECO:0000256" key="6">
    <source>
        <dbReference type="ARBA" id="ARBA00022989"/>
    </source>
</evidence>
<feature type="transmembrane region" description="Helical" evidence="8">
    <location>
        <begin position="156"/>
        <end position="175"/>
    </location>
</feature>
<feature type="transmembrane region" description="Helical" evidence="8">
    <location>
        <begin position="21"/>
        <end position="39"/>
    </location>
</feature>
<dbReference type="Pfam" id="PF09721">
    <property type="entry name" value="Exosortase_EpsH"/>
    <property type="match status" value="1"/>
</dbReference>
<dbReference type="NCBIfam" id="TIGR02914">
    <property type="entry name" value="EpsI_fam"/>
    <property type="match status" value="1"/>
</dbReference>
<feature type="transmembrane region" description="Helical" evidence="8">
    <location>
        <begin position="82"/>
        <end position="105"/>
    </location>
</feature>
<feature type="transmembrane region" description="Helical" evidence="8">
    <location>
        <begin position="51"/>
        <end position="70"/>
    </location>
</feature>
<evidence type="ECO:0000256" key="5">
    <source>
        <dbReference type="ARBA" id="ARBA00022801"/>
    </source>
</evidence>
<dbReference type="Proteomes" id="UP000603317">
    <property type="component" value="Unassembled WGS sequence"/>
</dbReference>
<evidence type="ECO:0000256" key="7">
    <source>
        <dbReference type="ARBA" id="ARBA00023136"/>
    </source>
</evidence>
<name>A0ABQ1FBS9_9SPHN</name>
<keyword evidence="4 8" id="KW-0812">Transmembrane</keyword>
<keyword evidence="3" id="KW-0645">Protease</keyword>
<dbReference type="EMBL" id="BMID01000001">
    <property type="protein sequence ID" value="GGA05189.1"/>
    <property type="molecule type" value="Genomic_DNA"/>
</dbReference>
<dbReference type="InterPro" id="IPR026392">
    <property type="entry name" value="Exo/Archaeosortase_dom"/>
</dbReference>
<dbReference type="InterPro" id="IPR014263">
    <property type="entry name" value="Methanolan_biosynth_EpsI"/>
</dbReference>
<gene>
    <name evidence="10" type="ORF">GCM10010923_13630</name>
</gene>
<reference evidence="11" key="1">
    <citation type="journal article" date="2019" name="Int. J. Syst. Evol. Microbiol.">
        <title>The Global Catalogue of Microorganisms (GCM) 10K type strain sequencing project: providing services to taxonomists for standard genome sequencing and annotation.</title>
        <authorList>
            <consortium name="The Broad Institute Genomics Platform"/>
            <consortium name="The Broad Institute Genome Sequencing Center for Infectious Disease"/>
            <person name="Wu L."/>
            <person name="Ma J."/>
        </authorList>
    </citation>
    <scope>NUCLEOTIDE SEQUENCE [LARGE SCALE GENOMIC DNA]</scope>
    <source>
        <strain evidence="11">CGMCC 1.15297</strain>
    </source>
</reference>
<keyword evidence="6 8" id="KW-1133">Transmembrane helix</keyword>
<keyword evidence="2" id="KW-1003">Cell membrane</keyword>
<feature type="transmembrane region" description="Helical" evidence="8">
    <location>
        <begin position="125"/>
        <end position="144"/>
    </location>
</feature>
<accession>A0ABQ1FBS9</accession>
<protein>
    <submittedName>
        <fullName evidence="10">Exosortase A</fullName>
    </submittedName>
</protein>
<organism evidence="10 11">
    <name type="scientific">Blastomonas marina</name>
    <dbReference type="NCBI Taxonomy" id="1867408"/>
    <lineage>
        <taxon>Bacteria</taxon>
        <taxon>Pseudomonadati</taxon>
        <taxon>Pseudomonadota</taxon>
        <taxon>Alphaproteobacteria</taxon>
        <taxon>Sphingomonadales</taxon>
        <taxon>Sphingomonadaceae</taxon>
        <taxon>Blastomonas</taxon>
    </lineage>
</organism>
<dbReference type="InterPro" id="IPR019127">
    <property type="entry name" value="Exosortase"/>
</dbReference>
<evidence type="ECO:0000259" key="9">
    <source>
        <dbReference type="Pfam" id="PF11984"/>
    </source>
</evidence>
<keyword evidence="5" id="KW-0378">Hydrolase</keyword>
<feature type="domain" description="Methanolan biosynthesis EpsI" evidence="9">
    <location>
        <begin position="320"/>
        <end position="504"/>
    </location>
</feature>
<evidence type="ECO:0000256" key="3">
    <source>
        <dbReference type="ARBA" id="ARBA00022670"/>
    </source>
</evidence>
<evidence type="ECO:0000256" key="1">
    <source>
        <dbReference type="ARBA" id="ARBA00004651"/>
    </source>
</evidence>
<feature type="transmembrane region" description="Helical" evidence="8">
    <location>
        <begin position="261"/>
        <end position="282"/>
    </location>
</feature>
<feature type="transmembrane region" description="Helical" evidence="8">
    <location>
        <begin position="314"/>
        <end position="335"/>
    </location>
</feature>
<dbReference type="Pfam" id="PF11984">
    <property type="entry name" value="DUF3485"/>
    <property type="match status" value="1"/>
</dbReference>
<keyword evidence="7 8" id="KW-0472">Membrane</keyword>
<proteinExistence type="predicted"/>
<comment type="caution">
    <text evidence="10">The sequence shown here is derived from an EMBL/GenBank/DDBJ whole genome shotgun (WGS) entry which is preliminary data.</text>
</comment>
<evidence type="ECO:0000256" key="8">
    <source>
        <dbReference type="SAM" id="Phobius"/>
    </source>
</evidence>
<dbReference type="RefSeq" id="WP_188641987.1">
    <property type="nucleotide sequence ID" value="NZ_BMID01000001.1"/>
</dbReference>
<keyword evidence="11" id="KW-1185">Reference proteome</keyword>
<evidence type="ECO:0000313" key="11">
    <source>
        <dbReference type="Proteomes" id="UP000603317"/>
    </source>
</evidence>
<evidence type="ECO:0000256" key="4">
    <source>
        <dbReference type="ARBA" id="ARBA00022692"/>
    </source>
</evidence>
<dbReference type="NCBIfam" id="TIGR04178">
    <property type="entry name" value="exo_archaeo"/>
    <property type="match status" value="1"/>
</dbReference>